<dbReference type="OMA" id="PAFWSSI"/>
<dbReference type="EMBL" id="GL376620">
    <property type="status" value="NOT_ANNOTATED_CDS"/>
    <property type="molecule type" value="Genomic_DNA"/>
</dbReference>
<reference evidence="2" key="1">
    <citation type="journal article" date="2010" name="Genome Biol.">
        <title>Genome sequence of the necrotrophic plant pathogen Pythium ultimum reveals original pathogenicity mechanisms and effector repertoire.</title>
        <authorList>
            <person name="Levesque C.A."/>
            <person name="Brouwer H."/>
            <person name="Cano L."/>
            <person name="Hamilton J.P."/>
            <person name="Holt C."/>
            <person name="Huitema E."/>
            <person name="Raffaele S."/>
            <person name="Robideau G.P."/>
            <person name="Thines M."/>
            <person name="Win J."/>
            <person name="Zerillo M.M."/>
            <person name="Beakes G.W."/>
            <person name="Boore J.L."/>
            <person name="Busam D."/>
            <person name="Dumas B."/>
            <person name="Ferriera S."/>
            <person name="Fuerstenberg S.I."/>
            <person name="Gachon C.M."/>
            <person name="Gaulin E."/>
            <person name="Govers F."/>
            <person name="Grenville-Briggs L."/>
            <person name="Horner N."/>
            <person name="Hostetler J."/>
            <person name="Jiang R.H."/>
            <person name="Johnson J."/>
            <person name="Krajaejun T."/>
            <person name="Lin H."/>
            <person name="Meijer H.J."/>
            <person name="Moore B."/>
            <person name="Morris P."/>
            <person name="Phuntmart V."/>
            <person name="Puiu D."/>
            <person name="Shetty J."/>
            <person name="Stajich J.E."/>
            <person name="Tripathy S."/>
            <person name="Wawra S."/>
            <person name="van West P."/>
            <person name="Whitty B.R."/>
            <person name="Coutinho P.M."/>
            <person name="Henrissat B."/>
            <person name="Martin F."/>
            <person name="Thomas P.D."/>
            <person name="Tyler B.M."/>
            <person name="De Vries R.P."/>
            <person name="Kamoun S."/>
            <person name="Yandell M."/>
            <person name="Tisserat N."/>
            <person name="Buell C.R."/>
        </authorList>
    </citation>
    <scope>NUCLEOTIDE SEQUENCE</scope>
    <source>
        <strain evidence="2">DAOM:BR144</strain>
    </source>
</reference>
<reference evidence="1" key="3">
    <citation type="submission" date="2015-02" db="UniProtKB">
        <authorList>
            <consortium name="EnsemblProtists"/>
        </authorList>
    </citation>
    <scope>IDENTIFICATION</scope>
    <source>
        <strain evidence="1">DAOM BR144</strain>
    </source>
</reference>
<accession>K3W6R1</accession>
<name>K3W6R1_GLOUD</name>
<sequence>MAASSSFTIDQDAFEMARAILPSRHKLAGPLLKRVFEEELQRTVSIVTDGWSDPNSSSIVNVMVVAPDMSPAFWSSIATDTLQHSGTYLAREIEKVLDEVQ</sequence>
<evidence type="ECO:0000313" key="1">
    <source>
        <dbReference type="EnsemblProtists" id="PYU1_T000652"/>
    </source>
</evidence>
<evidence type="ECO:0000313" key="2">
    <source>
        <dbReference type="Proteomes" id="UP000019132"/>
    </source>
</evidence>
<organism evidence="1 2">
    <name type="scientific">Globisporangium ultimum (strain ATCC 200006 / CBS 805.95 / DAOM BR144)</name>
    <name type="common">Pythium ultimum</name>
    <dbReference type="NCBI Taxonomy" id="431595"/>
    <lineage>
        <taxon>Eukaryota</taxon>
        <taxon>Sar</taxon>
        <taxon>Stramenopiles</taxon>
        <taxon>Oomycota</taxon>
        <taxon>Peronosporomycetes</taxon>
        <taxon>Pythiales</taxon>
        <taxon>Pythiaceae</taxon>
        <taxon>Globisporangium</taxon>
    </lineage>
</organism>
<dbReference type="VEuPathDB" id="FungiDB:PYU1_G000652"/>
<dbReference type="EnsemblProtists" id="PYU1_T000652">
    <property type="protein sequence ID" value="PYU1_T000652"/>
    <property type="gene ID" value="PYU1_G000652"/>
</dbReference>
<protein>
    <submittedName>
        <fullName evidence="1">Uncharacterized protein</fullName>
    </submittedName>
</protein>
<dbReference type="InParanoid" id="K3W6R1"/>
<reference evidence="2" key="2">
    <citation type="submission" date="2010-04" db="EMBL/GenBank/DDBJ databases">
        <authorList>
            <person name="Buell R."/>
            <person name="Hamilton J."/>
            <person name="Hostetler J."/>
        </authorList>
    </citation>
    <scope>NUCLEOTIDE SEQUENCE [LARGE SCALE GENOMIC DNA]</scope>
    <source>
        <strain evidence="2">DAOM:BR144</strain>
    </source>
</reference>
<keyword evidence="2" id="KW-1185">Reference proteome</keyword>
<proteinExistence type="predicted"/>
<dbReference type="Proteomes" id="UP000019132">
    <property type="component" value="Unassembled WGS sequence"/>
</dbReference>
<dbReference type="AlphaFoldDB" id="K3W6R1"/>
<dbReference type="HOGENOM" id="CLU_2297304_0_0_1"/>